<proteinExistence type="predicted"/>
<organism evidence="2 3">
    <name type="scientific">Candidatus Coproplasma avicola</name>
    <dbReference type="NCBI Taxonomy" id="2840744"/>
    <lineage>
        <taxon>Bacteria</taxon>
        <taxon>Bacillati</taxon>
        <taxon>Bacillota</taxon>
        <taxon>Clostridia</taxon>
        <taxon>Eubacteriales</taxon>
        <taxon>Candidatus Coproplasma</taxon>
    </lineage>
</organism>
<dbReference type="SUPFAM" id="SSF51430">
    <property type="entry name" value="NAD(P)-linked oxidoreductase"/>
    <property type="match status" value="1"/>
</dbReference>
<evidence type="ECO:0000313" key="3">
    <source>
        <dbReference type="Proteomes" id="UP000823913"/>
    </source>
</evidence>
<dbReference type="Pfam" id="PF00248">
    <property type="entry name" value="Aldo_ket_red"/>
    <property type="match status" value="1"/>
</dbReference>
<accession>A0A9D1E5T1</accession>
<evidence type="ECO:0000259" key="1">
    <source>
        <dbReference type="Pfam" id="PF00248"/>
    </source>
</evidence>
<dbReference type="Gene3D" id="3.20.20.100">
    <property type="entry name" value="NADP-dependent oxidoreductase domain"/>
    <property type="match status" value="1"/>
</dbReference>
<evidence type="ECO:0000313" key="2">
    <source>
        <dbReference type="EMBL" id="HIR66918.1"/>
    </source>
</evidence>
<dbReference type="InterPro" id="IPR053135">
    <property type="entry name" value="AKR2_Oxidoreductase"/>
</dbReference>
<dbReference type="InterPro" id="IPR036812">
    <property type="entry name" value="NAD(P)_OxRdtase_dom_sf"/>
</dbReference>
<dbReference type="Proteomes" id="UP000823913">
    <property type="component" value="Unassembled WGS sequence"/>
</dbReference>
<protein>
    <submittedName>
        <fullName evidence="2">Aldo/keto reductase</fullName>
    </submittedName>
</protein>
<name>A0A9D1E5T1_9FIRM</name>
<comment type="caution">
    <text evidence="2">The sequence shown here is derived from an EMBL/GenBank/DDBJ whole genome shotgun (WGS) entry which is preliminary data.</text>
</comment>
<dbReference type="EMBL" id="DVHK01000060">
    <property type="protein sequence ID" value="HIR66918.1"/>
    <property type="molecule type" value="Genomic_DNA"/>
</dbReference>
<feature type="domain" description="NADP-dependent oxidoreductase" evidence="1">
    <location>
        <begin position="12"/>
        <end position="73"/>
    </location>
</feature>
<dbReference type="AlphaFoldDB" id="A0A9D1E5T1"/>
<sequence length="145" mass="16972">MTQYFNIKKNFGFGCMRLPEKSGGIDTEQCKLMFDKFLEEGFNYFDTAHGYHAGKSEIAIRECLTSRHPRDQLCPLGNALGRHASLHDCRTRRIRQRQRTARKRKNAHDIKAVDRPGRGQGIARRRNLHRRIRLRLARQRLGNLD</sequence>
<dbReference type="PANTHER" id="PTHR43312:SF1">
    <property type="entry name" value="NADP-DEPENDENT OXIDOREDUCTASE DOMAIN-CONTAINING PROTEIN"/>
    <property type="match status" value="1"/>
</dbReference>
<dbReference type="InterPro" id="IPR023210">
    <property type="entry name" value="NADP_OxRdtase_dom"/>
</dbReference>
<gene>
    <name evidence="2" type="ORF">IAB94_02575</name>
</gene>
<reference evidence="2" key="1">
    <citation type="submission" date="2020-10" db="EMBL/GenBank/DDBJ databases">
        <authorList>
            <person name="Gilroy R."/>
        </authorList>
    </citation>
    <scope>NUCLEOTIDE SEQUENCE</scope>
    <source>
        <strain evidence="2">ChiW16-3235</strain>
    </source>
</reference>
<reference evidence="2" key="2">
    <citation type="journal article" date="2021" name="PeerJ">
        <title>Extensive microbial diversity within the chicken gut microbiome revealed by metagenomics and culture.</title>
        <authorList>
            <person name="Gilroy R."/>
            <person name="Ravi A."/>
            <person name="Getino M."/>
            <person name="Pursley I."/>
            <person name="Horton D.L."/>
            <person name="Alikhan N.F."/>
            <person name="Baker D."/>
            <person name="Gharbi K."/>
            <person name="Hall N."/>
            <person name="Watson M."/>
            <person name="Adriaenssens E.M."/>
            <person name="Foster-Nyarko E."/>
            <person name="Jarju S."/>
            <person name="Secka A."/>
            <person name="Antonio M."/>
            <person name="Oren A."/>
            <person name="Chaudhuri R.R."/>
            <person name="La Ragione R."/>
            <person name="Hildebrand F."/>
            <person name="Pallen M.J."/>
        </authorList>
    </citation>
    <scope>NUCLEOTIDE SEQUENCE</scope>
    <source>
        <strain evidence="2">ChiW16-3235</strain>
    </source>
</reference>
<dbReference type="PANTHER" id="PTHR43312">
    <property type="entry name" value="D-THREO-ALDOSE 1-DEHYDROGENASE"/>
    <property type="match status" value="1"/>
</dbReference>